<dbReference type="RefSeq" id="WP_271179330.1">
    <property type="nucleotide sequence ID" value="NZ_BSFH01000017.1"/>
</dbReference>
<dbReference type="AlphaFoldDB" id="A0AAD3NXD2"/>
<keyword evidence="1" id="KW-0472">Membrane</keyword>
<comment type="caution">
    <text evidence="2">The sequence shown here is derived from an EMBL/GenBank/DDBJ whole genome shotgun (WGS) entry which is preliminary data.</text>
</comment>
<keyword evidence="1" id="KW-1133">Transmembrane helix</keyword>
<keyword evidence="1" id="KW-0812">Transmembrane</keyword>
<name>A0AAD3NXD2_9RHOB</name>
<evidence type="ECO:0000256" key="1">
    <source>
        <dbReference type="SAM" id="Phobius"/>
    </source>
</evidence>
<reference evidence="2" key="1">
    <citation type="journal article" date="2014" name="Int. J. Syst. Evol. Microbiol.">
        <title>Complete genome sequence of Corynebacterium casei LMG S-19264T (=DSM 44701T), isolated from a smear-ripened cheese.</title>
        <authorList>
            <consortium name="US DOE Joint Genome Institute (JGI-PGF)"/>
            <person name="Walter F."/>
            <person name="Albersmeier A."/>
            <person name="Kalinowski J."/>
            <person name="Ruckert C."/>
        </authorList>
    </citation>
    <scope>NUCLEOTIDE SEQUENCE</scope>
    <source>
        <strain evidence="2">VKM B-2222</strain>
    </source>
</reference>
<reference evidence="2" key="2">
    <citation type="submission" date="2023-01" db="EMBL/GenBank/DDBJ databases">
        <authorList>
            <person name="Sun Q."/>
            <person name="Evtushenko L."/>
        </authorList>
    </citation>
    <scope>NUCLEOTIDE SEQUENCE</scope>
    <source>
        <strain evidence="2">VKM B-2222</strain>
    </source>
</reference>
<accession>A0AAD3NXD2</accession>
<feature type="transmembrane region" description="Helical" evidence="1">
    <location>
        <begin position="21"/>
        <end position="43"/>
    </location>
</feature>
<organism evidence="2 3">
    <name type="scientific">Paracoccus kondratievae</name>
    <dbReference type="NCBI Taxonomy" id="135740"/>
    <lineage>
        <taxon>Bacteria</taxon>
        <taxon>Pseudomonadati</taxon>
        <taxon>Pseudomonadota</taxon>
        <taxon>Alphaproteobacteria</taxon>
        <taxon>Rhodobacterales</taxon>
        <taxon>Paracoccaceae</taxon>
        <taxon>Paracoccus</taxon>
    </lineage>
</organism>
<protein>
    <submittedName>
        <fullName evidence="2">Uncharacterized protein</fullName>
    </submittedName>
</protein>
<proteinExistence type="predicted"/>
<evidence type="ECO:0000313" key="2">
    <source>
        <dbReference type="EMBL" id="GLK63503.1"/>
    </source>
</evidence>
<dbReference type="EMBL" id="BSFH01000017">
    <property type="protein sequence ID" value="GLK63503.1"/>
    <property type="molecule type" value="Genomic_DNA"/>
</dbReference>
<evidence type="ECO:0000313" key="3">
    <source>
        <dbReference type="Proteomes" id="UP001143349"/>
    </source>
</evidence>
<sequence>MTDFDRFQRPDYDDGGSLATMIVLSVVAFIFLAIGVFIGWLVYAPQANALPAPCADYRAECAAVMSEGW</sequence>
<gene>
    <name evidence="2" type="ORF">GCM10017635_09730</name>
</gene>
<dbReference type="Proteomes" id="UP001143349">
    <property type="component" value="Unassembled WGS sequence"/>
</dbReference>
<keyword evidence="3" id="KW-1185">Reference proteome</keyword>